<dbReference type="InterPro" id="IPR001633">
    <property type="entry name" value="EAL_dom"/>
</dbReference>
<dbReference type="InterPro" id="IPR000160">
    <property type="entry name" value="GGDEF_dom"/>
</dbReference>
<feature type="domain" description="GGDEF" evidence="3">
    <location>
        <begin position="354"/>
        <end position="490"/>
    </location>
</feature>
<dbReference type="SMART" id="SM00267">
    <property type="entry name" value="GGDEF"/>
    <property type="match status" value="1"/>
</dbReference>
<organism evidence="4 5">
    <name type="scientific">Mycobacterium adipatum</name>
    <dbReference type="NCBI Taxonomy" id="1682113"/>
    <lineage>
        <taxon>Bacteria</taxon>
        <taxon>Bacillati</taxon>
        <taxon>Actinomycetota</taxon>
        <taxon>Actinomycetes</taxon>
        <taxon>Mycobacteriales</taxon>
        <taxon>Mycobacteriaceae</taxon>
        <taxon>Mycobacterium</taxon>
    </lineage>
</organism>
<accession>A0A172UPL0</accession>
<feature type="transmembrane region" description="Helical" evidence="1">
    <location>
        <begin position="161"/>
        <end position="183"/>
    </location>
</feature>
<evidence type="ECO:0000313" key="5">
    <source>
        <dbReference type="Proteomes" id="UP000077143"/>
    </source>
</evidence>
<name>A0A172UPL0_9MYCO</name>
<feature type="transmembrane region" description="Helical" evidence="1">
    <location>
        <begin position="101"/>
        <end position="121"/>
    </location>
</feature>
<sequence>MPMVGRVGAVATVATLAFCVWLLGGWGSEDFRIAFEDNVFVVLSLFATGCAAHTAFRCRGRQRISAAFIAIGLAGWTVGSVLWAYYEWFLKVSPFPSAADIAYLMLPLSICIGLLIAPVGASGYTYTRLTLDGFIVTAAFFQIGWLTILGGLFEAGGASRFAVGVALAYPIADLLALTVAMLLLGRAPAPHRTPLTLLTVGMALMTIADSIFVYMNSHNDFRLTGYSSVGWALGLLLIALAGLCTGVPQQRVAGERSFSQVAMWLPYVPIVIAIGAAVARFGTTPGMPPALIASVLLIMLVLLRQFIVVAENRRLLAAVAAQAMSDPLTGLANRALFQDRLEHALALHRRDNRQSVAVLSLDLDDFKLVNDGLGHPAGDQLLVQVAARTLARARSSDTVARIGGDEFVVLMEGDDVASREVAREVLRAFDEPFVVDGHDLLLRPSAGLAMVSADDAEVSPELLLKQADMAMYAAKRSRTPGVHTFSPADVSVADAPERDRTALAYDSTVAYKLLGQLRHAIDNQELTLAYQPKFALGDGSIVGVEALVRWPHPDRGLLAPDQFLQLVRDHGLMRPITELVFAKALDQIAQWRDLGLLVPVAVNVFAPSLSDSTLPETVGRALRRRGLPHELLTIEITEDLLLGNTEGAREVIKRLRQSGVRVAIDDFGSGYSALSYLRELYVDELKLDRAFVTTVLVDKRAAAILRAVIDLANELGLTTVAEGVEDPETAALLRDYGCQVAQGYLYTAPLTPAAMLSLLRSSRQAPDEAISS</sequence>
<protein>
    <recommendedName>
        <fullName evidence="6">Diguanylate phosphodiesterase</fullName>
    </recommendedName>
</protein>
<feature type="transmembrane region" description="Helical" evidence="1">
    <location>
        <begin position="68"/>
        <end position="86"/>
    </location>
</feature>
<dbReference type="Gene3D" id="3.20.20.450">
    <property type="entry name" value="EAL domain"/>
    <property type="match status" value="1"/>
</dbReference>
<keyword evidence="5" id="KW-1185">Reference proteome</keyword>
<dbReference type="Pfam" id="PF00563">
    <property type="entry name" value="EAL"/>
    <property type="match status" value="1"/>
</dbReference>
<dbReference type="STRING" id="1682113.A7U43_18505"/>
<evidence type="ECO:0000313" key="4">
    <source>
        <dbReference type="EMBL" id="ANE81015.1"/>
    </source>
</evidence>
<dbReference type="EMBL" id="CP015596">
    <property type="protein sequence ID" value="ANE81015.1"/>
    <property type="molecule type" value="Genomic_DNA"/>
</dbReference>
<keyword evidence="1" id="KW-1133">Transmembrane helix</keyword>
<feature type="domain" description="EAL" evidence="2">
    <location>
        <begin position="510"/>
        <end position="763"/>
    </location>
</feature>
<dbReference type="InterPro" id="IPR052155">
    <property type="entry name" value="Biofilm_reg_signaling"/>
</dbReference>
<keyword evidence="1" id="KW-0472">Membrane</keyword>
<dbReference type="InterPro" id="IPR029787">
    <property type="entry name" value="Nucleotide_cyclase"/>
</dbReference>
<proteinExistence type="predicted"/>
<keyword evidence="1" id="KW-0812">Transmembrane</keyword>
<dbReference type="CDD" id="cd01949">
    <property type="entry name" value="GGDEF"/>
    <property type="match status" value="1"/>
</dbReference>
<dbReference type="InterPro" id="IPR035919">
    <property type="entry name" value="EAL_sf"/>
</dbReference>
<dbReference type="SUPFAM" id="SSF55073">
    <property type="entry name" value="Nucleotide cyclase"/>
    <property type="match status" value="1"/>
</dbReference>
<dbReference type="PROSITE" id="PS50887">
    <property type="entry name" value="GGDEF"/>
    <property type="match status" value="1"/>
</dbReference>
<gene>
    <name evidence="4" type="ORF">A7U43_18505</name>
</gene>
<dbReference type="SUPFAM" id="SSF141868">
    <property type="entry name" value="EAL domain-like"/>
    <property type="match status" value="1"/>
</dbReference>
<dbReference type="SMART" id="SM00052">
    <property type="entry name" value="EAL"/>
    <property type="match status" value="1"/>
</dbReference>
<dbReference type="NCBIfam" id="TIGR00254">
    <property type="entry name" value="GGDEF"/>
    <property type="match status" value="1"/>
</dbReference>
<dbReference type="CDD" id="cd01948">
    <property type="entry name" value="EAL"/>
    <property type="match status" value="1"/>
</dbReference>
<feature type="transmembrane region" description="Helical" evidence="1">
    <location>
        <begin position="229"/>
        <end position="249"/>
    </location>
</feature>
<feature type="transmembrane region" description="Helical" evidence="1">
    <location>
        <begin position="7"/>
        <end position="27"/>
    </location>
</feature>
<dbReference type="KEGG" id="madi:A7U43_18505"/>
<feature type="transmembrane region" description="Helical" evidence="1">
    <location>
        <begin position="261"/>
        <end position="281"/>
    </location>
</feature>
<feature type="transmembrane region" description="Helical" evidence="1">
    <location>
        <begin position="195"/>
        <end position="217"/>
    </location>
</feature>
<evidence type="ECO:0008006" key="6">
    <source>
        <dbReference type="Google" id="ProtNLM"/>
    </source>
</evidence>
<dbReference type="InterPro" id="IPR043128">
    <property type="entry name" value="Rev_trsase/Diguanyl_cyclase"/>
</dbReference>
<evidence type="ECO:0000259" key="3">
    <source>
        <dbReference type="PROSITE" id="PS50887"/>
    </source>
</evidence>
<evidence type="ECO:0000256" key="1">
    <source>
        <dbReference type="SAM" id="Phobius"/>
    </source>
</evidence>
<reference evidence="4 5" key="1">
    <citation type="submission" date="2016-05" db="EMBL/GenBank/DDBJ databases">
        <title>Complete genome sequence of a phthalic acid esters degrading Mycobacterium sp. YC-RL4.</title>
        <authorList>
            <person name="Ren L."/>
            <person name="Fan S."/>
            <person name="Ruth N."/>
            <person name="Jia Y."/>
            <person name="Wang J."/>
            <person name="Qiao C."/>
        </authorList>
    </citation>
    <scope>NUCLEOTIDE SEQUENCE [LARGE SCALE GENOMIC DNA]</scope>
    <source>
        <strain evidence="4 5">YC-RL4</strain>
    </source>
</reference>
<dbReference type="PROSITE" id="PS50883">
    <property type="entry name" value="EAL"/>
    <property type="match status" value="1"/>
</dbReference>
<feature type="transmembrane region" description="Helical" evidence="1">
    <location>
        <begin position="133"/>
        <end position="155"/>
    </location>
</feature>
<feature type="transmembrane region" description="Helical" evidence="1">
    <location>
        <begin position="287"/>
        <end position="307"/>
    </location>
</feature>
<dbReference type="Gene3D" id="3.30.70.270">
    <property type="match status" value="1"/>
</dbReference>
<dbReference type="Pfam" id="PF00990">
    <property type="entry name" value="GGDEF"/>
    <property type="match status" value="1"/>
</dbReference>
<dbReference type="Proteomes" id="UP000077143">
    <property type="component" value="Chromosome"/>
</dbReference>
<dbReference type="AlphaFoldDB" id="A0A172UPL0"/>
<evidence type="ECO:0000259" key="2">
    <source>
        <dbReference type="PROSITE" id="PS50883"/>
    </source>
</evidence>
<dbReference type="PANTHER" id="PTHR44757">
    <property type="entry name" value="DIGUANYLATE CYCLASE DGCP"/>
    <property type="match status" value="1"/>
</dbReference>
<dbReference type="PANTHER" id="PTHR44757:SF2">
    <property type="entry name" value="BIOFILM ARCHITECTURE MAINTENANCE PROTEIN MBAA"/>
    <property type="match status" value="1"/>
</dbReference>
<feature type="transmembrane region" description="Helical" evidence="1">
    <location>
        <begin position="39"/>
        <end position="56"/>
    </location>
</feature>